<evidence type="ECO:0000313" key="4">
    <source>
        <dbReference type="Proteomes" id="UP000451471"/>
    </source>
</evidence>
<dbReference type="OrthoDB" id="242450at2157"/>
<evidence type="ECO:0000313" key="3">
    <source>
        <dbReference type="EMBL" id="MWG32951.1"/>
    </source>
</evidence>
<dbReference type="AlphaFoldDB" id="A0A6B0GGT8"/>
<feature type="transmembrane region" description="Helical" evidence="2">
    <location>
        <begin position="39"/>
        <end position="59"/>
    </location>
</feature>
<protein>
    <submittedName>
        <fullName evidence="3">Uncharacterized protein</fullName>
    </submittedName>
</protein>
<keyword evidence="2" id="KW-1133">Transmembrane helix</keyword>
<keyword evidence="2" id="KW-0812">Transmembrane</keyword>
<name>A0A6B0GGT8_9EURY</name>
<accession>A0A6B0GGT8</accession>
<feature type="transmembrane region" description="Helical" evidence="2">
    <location>
        <begin position="139"/>
        <end position="162"/>
    </location>
</feature>
<organism evidence="3 4">
    <name type="scientific">Halomarina oriensis</name>
    <dbReference type="NCBI Taxonomy" id="671145"/>
    <lineage>
        <taxon>Archaea</taxon>
        <taxon>Methanobacteriati</taxon>
        <taxon>Methanobacteriota</taxon>
        <taxon>Stenosarchaea group</taxon>
        <taxon>Halobacteria</taxon>
        <taxon>Halobacteriales</taxon>
        <taxon>Natronomonadaceae</taxon>
        <taxon>Halomarina</taxon>
    </lineage>
</organism>
<dbReference type="Proteomes" id="UP000451471">
    <property type="component" value="Unassembled WGS sequence"/>
</dbReference>
<gene>
    <name evidence="3" type="ORF">GQS65_00325</name>
</gene>
<proteinExistence type="predicted"/>
<evidence type="ECO:0000256" key="1">
    <source>
        <dbReference type="SAM" id="MobiDB-lite"/>
    </source>
</evidence>
<feature type="region of interest" description="Disordered" evidence="1">
    <location>
        <begin position="198"/>
        <end position="227"/>
    </location>
</feature>
<keyword evidence="4" id="KW-1185">Reference proteome</keyword>
<evidence type="ECO:0000256" key="2">
    <source>
        <dbReference type="SAM" id="Phobius"/>
    </source>
</evidence>
<feature type="transmembrane region" description="Helical" evidence="2">
    <location>
        <begin position="168"/>
        <end position="188"/>
    </location>
</feature>
<keyword evidence="2" id="KW-0472">Membrane</keyword>
<comment type="caution">
    <text evidence="3">The sequence shown here is derived from an EMBL/GenBank/DDBJ whole genome shotgun (WGS) entry which is preliminary data.</text>
</comment>
<dbReference type="EMBL" id="WSZK01000001">
    <property type="protein sequence ID" value="MWG32951.1"/>
    <property type="molecule type" value="Genomic_DNA"/>
</dbReference>
<reference evidence="3 4" key="1">
    <citation type="submission" date="2019-12" db="EMBL/GenBank/DDBJ databases">
        <title>Halocatena pleomorpha gen. nov. sp. nov., an extremely halophilic archaeon of family Halobacteriaceae isolated from saltpan soil.</title>
        <authorList>
            <person name="Pal Y."/>
            <person name="Verma A."/>
            <person name="Krishnamurthi S."/>
            <person name="Kumar P."/>
        </authorList>
    </citation>
    <scope>NUCLEOTIDE SEQUENCE [LARGE SCALE GENOMIC DNA]</scope>
    <source>
        <strain evidence="3 4">JCM 16495</strain>
    </source>
</reference>
<dbReference type="RefSeq" id="WP_158202680.1">
    <property type="nucleotide sequence ID" value="NZ_WSZK01000001.1"/>
</dbReference>
<sequence>MDDRPDDDPPLELAREEARLTLDAQLSTLDDIDAKALSVFRLNVALATLLVSASTLAATSDVTTVATLVSPVVVGSVGLFALSAATAGLTYTAAGRYVGVGPATLDAATDRSRTAFLSSLVGGYADWIRANERTNDRKALLVTLSVVGTVAGTLALGVGVVAAATGALVVPGLSALVVLAVLTALSGLPDQVGRLRDDDDGLGTVAPESLDGPASGQRTFTGRDRET</sequence>
<feature type="transmembrane region" description="Helical" evidence="2">
    <location>
        <begin position="65"/>
        <end position="89"/>
    </location>
</feature>